<proteinExistence type="predicted"/>
<dbReference type="Gramene" id="evm.model.03.872">
    <property type="protein sequence ID" value="cds.evm.model.03.872"/>
    <property type="gene ID" value="evm.TU.03.872"/>
</dbReference>
<name>A0A803PAS1_CANSA</name>
<keyword evidence="2" id="KW-1185">Reference proteome</keyword>
<evidence type="ECO:0000313" key="1">
    <source>
        <dbReference type="EnsemblPlants" id="cds.evm.model.03.872"/>
    </source>
</evidence>
<evidence type="ECO:0000313" key="2">
    <source>
        <dbReference type="Proteomes" id="UP000596661"/>
    </source>
</evidence>
<dbReference type="AlphaFoldDB" id="A0A803PAS1"/>
<reference evidence="1" key="2">
    <citation type="submission" date="2021-03" db="UniProtKB">
        <authorList>
            <consortium name="EnsemblPlants"/>
        </authorList>
    </citation>
    <scope>IDENTIFICATION</scope>
</reference>
<accession>A0A803PAS1</accession>
<sequence length="72" mass="8155">MYYQNLLGIAMDGRLRVNQTVVDLGPKITNLHRNIIQAEFTAQEVKEAFISILGIKSPRPDGFGSAFFQDNW</sequence>
<organism evidence="1 2">
    <name type="scientific">Cannabis sativa</name>
    <name type="common">Hemp</name>
    <name type="synonym">Marijuana</name>
    <dbReference type="NCBI Taxonomy" id="3483"/>
    <lineage>
        <taxon>Eukaryota</taxon>
        <taxon>Viridiplantae</taxon>
        <taxon>Streptophyta</taxon>
        <taxon>Embryophyta</taxon>
        <taxon>Tracheophyta</taxon>
        <taxon>Spermatophyta</taxon>
        <taxon>Magnoliopsida</taxon>
        <taxon>eudicotyledons</taxon>
        <taxon>Gunneridae</taxon>
        <taxon>Pentapetalae</taxon>
        <taxon>rosids</taxon>
        <taxon>fabids</taxon>
        <taxon>Rosales</taxon>
        <taxon>Cannabaceae</taxon>
        <taxon>Cannabis</taxon>
    </lineage>
</organism>
<protein>
    <submittedName>
        <fullName evidence="1">Uncharacterized protein</fullName>
    </submittedName>
</protein>
<reference evidence="1" key="1">
    <citation type="submission" date="2018-11" db="EMBL/GenBank/DDBJ databases">
        <authorList>
            <person name="Grassa J C."/>
        </authorList>
    </citation>
    <scope>NUCLEOTIDE SEQUENCE [LARGE SCALE GENOMIC DNA]</scope>
</reference>
<dbReference type="EnsemblPlants" id="evm.model.03.872">
    <property type="protein sequence ID" value="cds.evm.model.03.872"/>
    <property type="gene ID" value="evm.TU.03.872"/>
</dbReference>
<dbReference type="Proteomes" id="UP000596661">
    <property type="component" value="Chromosome 3"/>
</dbReference>
<dbReference type="EMBL" id="UZAU01000269">
    <property type="status" value="NOT_ANNOTATED_CDS"/>
    <property type="molecule type" value="Genomic_DNA"/>
</dbReference>